<reference evidence="11" key="1">
    <citation type="journal article" date="2019" name="Int. J. Syst. Evol. Microbiol.">
        <title>The Global Catalogue of Microorganisms (GCM) 10K type strain sequencing project: providing services to taxonomists for standard genome sequencing and annotation.</title>
        <authorList>
            <consortium name="The Broad Institute Genomics Platform"/>
            <consortium name="The Broad Institute Genome Sequencing Center for Infectious Disease"/>
            <person name="Wu L."/>
            <person name="Ma J."/>
        </authorList>
    </citation>
    <scope>NUCLEOTIDE SEQUENCE [LARGE SCALE GENOMIC DNA]</scope>
    <source>
        <strain evidence="11">CCM 7640</strain>
    </source>
</reference>
<feature type="transmembrane region" description="Helical" evidence="7">
    <location>
        <begin position="148"/>
        <end position="166"/>
    </location>
</feature>
<feature type="transmembrane region" description="Helical" evidence="7">
    <location>
        <begin position="250"/>
        <end position="276"/>
    </location>
</feature>
<dbReference type="InterPro" id="IPR000515">
    <property type="entry name" value="MetI-like"/>
</dbReference>
<evidence type="ECO:0000259" key="9">
    <source>
        <dbReference type="PROSITE" id="PS50928"/>
    </source>
</evidence>
<name>A0ABQ1RAU4_9MICO</name>
<dbReference type="PANTHER" id="PTHR30193">
    <property type="entry name" value="ABC TRANSPORTER PERMEASE PROTEIN"/>
    <property type="match status" value="1"/>
</dbReference>
<dbReference type="InterPro" id="IPR035906">
    <property type="entry name" value="MetI-like_sf"/>
</dbReference>
<evidence type="ECO:0000256" key="4">
    <source>
        <dbReference type="ARBA" id="ARBA00022692"/>
    </source>
</evidence>
<keyword evidence="6 7" id="KW-0472">Membrane</keyword>
<evidence type="ECO:0000256" key="5">
    <source>
        <dbReference type="ARBA" id="ARBA00022989"/>
    </source>
</evidence>
<evidence type="ECO:0000313" key="10">
    <source>
        <dbReference type="EMBL" id="GGD61961.1"/>
    </source>
</evidence>
<feature type="transmembrane region" description="Helical" evidence="7">
    <location>
        <begin position="110"/>
        <end position="136"/>
    </location>
</feature>
<evidence type="ECO:0000256" key="8">
    <source>
        <dbReference type="SAM" id="MobiDB-lite"/>
    </source>
</evidence>
<feature type="transmembrane region" description="Helical" evidence="7">
    <location>
        <begin position="199"/>
        <end position="218"/>
    </location>
</feature>
<dbReference type="PROSITE" id="PS50928">
    <property type="entry name" value="ABC_TM1"/>
    <property type="match status" value="1"/>
</dbReference>
<proteinExistence type="inferred from homology"/>
<keyword evidence="4 7" id="KW-0812">Transmembrane</keyword>
<gene>
    <name evidence="10" type="ORF">GCM10007269_01360</name>
</gene>
<evidence type="ECO:0000256" key="6">
    <source>
        <dbReference type="ARBA" id="ARBA00023136"/>
    </source>
</evidence>
<dbReference type="SUPFAM" id="SSF161098">
    <property type="entry name" value="MetI-like"/>
    <property type="match status" value="1"/>
</dbReference>
<dbReference type="InterPro" id="IPR051393">
    <property type="entry name" value="ABC_transporter_permease"/>
</dbReference>
<dbReference type="CDD" id="cd06261">
    <property type="entry name" value="TM_PBP2"/>
    <property type="match status" value="1"/>
</dbReference>
<keyword evidence="5 7" id="KW-1133">Transmembrane helix</keyword>
<dbReference type="EMBL" id="BMCM01000001">
    <property type="protein sequence ID" value="GGD61961.1"/>
    <property type="molecule type" value="Genomic_DNA"/>
</dbReference>
<comment type="subcellular location">
    <subcellularLocation>
        <location evidence="1 7">Cell membrane</location>
        <topology evidence="1 7">Multi-pass membrane protein</topology>
    </subcellularLocation>
</comment>
<feature type="region of interest" description="Disordered" evidence="8">
    <location>
        <begin position="1"/>
        <end position="47"/>
    </location>
</feature>
<comment type="similarity">
    <text evidence="7">Belongs to the binding-protein-dependent transport system permease family.</text>
</comment>
<evidence type="ECO:0000256" key="1">
    <source>
        <dbReference type="ARBA" id="ARBA00004651"/>
    </source>
</evidence>
<organism evidence="10 11">
    <name type="scientific">Microbacterium murale</name>
    <dbReference type="NCBI Taxonomy" id="1081040"/>
    <lineage>
        <taxon>Bacteria</taxon>
        <taxon>Bacillati</taxon>
        <taxon>Actinomycetota</taxon>
        <taxon>Actinomycetes</taxon>
        <taxon>Micrococcales</taxon>
        <taxon>Microbacteriaceae</taxon>
        <taxon>Microbacterium</taxon>
    </lineage>
</organism>
<dbReference type="Pfam" id="PF00528">
    <property type="entry name" value="BPD_transp_1"/>
    <property type="match status" value="1"/>
</dbReference>
<evidence type="ECO:0000256" key="3">
    <source>
        <dbReference type="ARBA" id="ARBA00022475"/>
    </source>
</evidence>
<accession>A0ABQ1RAU4</accession>
<evidence type="ECO:0000313" key="11">
    <source>
        <dbReference type="Proteomes" id="UP000629365"/>
    </source>
</evidence>
<evidence type="ECO:0000256" key="7">
    <source>
        <dbReference type="RuleBase" id="RU363032"/>
    </source>
</evidence>
<keyword evidence="11" id="KW-1185">Reference proteome</keyword>
<dbReference type="Proteomes" id="UP000629365">
    <property type="component" value="Unassembled WGS sequence"/>
</dbReference>
<feature type="transmembrane region" description="Helical" evidence="7">
    <location>
        <begin position="302"/>
        <end position="327"/>
    </location>
</feature>
<feature type="domain" description="ABC transmembrane type-1" evidence="9">
    <location>
        <begin position="111"/>
        <end position="323"/>
    </location>
</feature>
<comment type="caution">
    <text evidence="10">The sequence shown here is derived from an EMBL/GenBank/DDBJ whole genome shotgun (WGS) entry which is preliminary data.</text>
</comment>
<sequence>MGRRASHPGSRSSEIAVSTPIVDLPLPRQGEEKRPIPAERPGSRRAKRADALTAAAFLTPGMLAFVAFVILPAVGGLVLTFFDWDLFGTPQWVGLDNIIRLFGDAAMWQALGVTAMFVVMGVIPTILIGFVLAVLVNTKLPGIGAIRVFYFAPMIASAAVASLIWVNLYGQKGLINQALSWFGVDGPIWLSDLVWARPALVIMMIWGGLPIVIILYMAGLQRVSDDIYAAASLDGASKWRQIWSMTWPNVWGTTILIAVLQAVSFVSGSFEIALIMTDGGPLGTTQSIALYSYKVAFSERDIGYASALSLFQLVLMIVIVLLVRVIVRIRKERS</sequence>
<protein>
    <submittedName>
        <fullName evidence="10">Sugar ABC transporter permease</fullName>
    </submittedName>
</protein>
<keyword evidence="2 7" id="KW-0813">Transport</keyword>
<keyword evidence="3" id="KW-1003">Cell membrane</keyword>
<evidence type="ECO:0000256" key="2">
    <source>
        <dbReference type="ARBA" id="ARBA00022448"/>
    </source>
</evidence>
<dbReference type="Gene3D" id="1.10.3720.10">
    <property type="entry name" value="MetI-like"/>
    <property type="match status" value="1"/>
</dbReference>
<feature type="transmembrane region" description="Helical" evidence="7">
    <location>
        <begin position="54"/>
        <end position="82"/>
    </location>
</feature>
<dbReference type="PANTHER" id="PTHR30193:SF41">
    <property type="entry name" value="DIACETYLCHITOBIOSE UPTAKE SYSTEM PERMEASE PROTEIN NGCF"/>
    <property type="match status" value="1"/>
</dbReference>